<comment type="caution">
    <text evidence="2">The sequence shown here is derived from an EMBL/GenBank/DDBJ whole genome shotgun (WGS) entry which is preliminary data.</text>
</comment>
<name>A0A835LEP4_9MAGN</name>
<protein>
    <submittedName>
        <fullName evidence="2">Uncharacterized protein</fullName>
    </submittedName>
</protein>
<sequence>MLISIGLNSSVCERVLLMLLQFSLTCCRENVLERRTPLFPDGNWGLGSVILHPFSAHAPTAMQYTSLMMCSKRKYLVDESWVREFYSHEGVALCGSRAVASRSPTSNVEAQDRVLELDGDRSYIADCAQVMENFKEDFE</sequence>
<feature type="signal peptide" evidence="1">
    <location>
        <begin position="1"/>
        <end position="27"/>
    </location>
</feature>
<evidence type="ECO:0000313" key="2">
    <source>
        <dbReference type="EMBL" id="KAF9591910.1"/>
    </source>
</evidence>
<keyword evidence="1" id="KW-0732">Signal</keyword>
<evidence type="ECO:0000313" key="3">
    <source>
        <dbReference type="Proteomes" id="UP000631114"/>
    </source>
</evidence>
<dbReference type="AlphaFoldDB" id="A0A835LEP4"/>
<gene>
    <name evidence="2" type="ORF">IFM89_009518</name>
</gene>
<proteinExistence type="predicted"/>
<feature type="chain" id="PRO_5032356218" evidence="1">
    <location>
        <begin position="28"/>
        <end position="139"/>
    </location>
</feature>
<organism evidence="2 3">
    <name type="scientific">Coptis chinensis</name>
    <dbReference type="NCBI Taxonomy" id="261450"/>
    <lineage>
        <taxon>Eukaryota</taxon>
        <taxon>Viridiplantae</taxon>
        <taxon>Streptophyta</taxon>
        <taxon>Embryophyta</taxon>
        <taxon>Tracheophyta</taxon>
        <taxon>Spermatophyta</taxon>
        <taxon>Magnoliopsida</taxon>
        <taxon>Ranunculales</taxon>
        <taxon>Ranunculaceae</taxon>
        <taxon>Coptidoideae</taxon>
        <taxon>Coptis</taxon>
    </lineage>
</organism>
<dbReference type="Proteomes" id="UP000631114">
    <property type="component" value="Unassembled WGS sequence"/>
</dbReference>
<dbReference type="EMBL" id="JADFTS010000008">
    <property type="protein sequence ID" value="KAF9591910.1"/>
    <property type="molecule type" value="Genomic_DNA"/>
</dbReference>
<accession>A0A835LEP4</accession>
<dbReference type="OrthoDB" id="348976at2759"/>
<reference evidence="2 3" key="1">
    <citation type="submission" date="2020-10" db="EMBL/GenBank/DDBJ databases">
        <title>The Coptis chinensis genome and diversification of protoberbering-type alkaloids.</title>
        <authorList>
            <person name="Wang B."/>
            <person name="Shu S."/>
            <person name="Song C."/>
            <person name="Liu Y."/>
        </authorList>
    </citation>
    <scope>NUCLEOTIDE SEQUENCE [LARGE SCALE GENOMIC DNA]</scope>
    <source>
        <strain evidence="2">HL-2020</strain>
        <tissue evidence="2">Leaf</tissue>
    </source>
</reference>
<evidence type="ECO:0000256" key="1">
    <source>
        <dbReference type="SAM" id="SignalP"/>
    </source>
</evidence>
<keyword evidence="3" id="KW-1185">Reference proteome</keyword>